<keyword evidence="5 8" id="KW-1133">Transmembrane helix</keyword>
<feature type="transmembrane region" description="Helical" evidence="9">
    <location>
        <begin position="17"/>
        <end position="41"/>
    </location>
</feature>
<name>A0A7J9MS38_GOSSC</name>
<dbReference type="Pfam" id="PF03094">
    <property type="entry name" value="Mlo"/>
    <property type="match status" value="1"/>
</dbReference>
<comment type="domain">
    <text evidence="8">The C-terminus contains a calmodulin-binding domain, which binds calmodulin in a calcium-dependent fashion.</text>
</comment>
<evidence type="ECO:0000256" key="2">
    <source>
        <dbReference type="ARBA" id="ARBA00006574"/>
    </source>
</evidence>
<comment type="function">
    <text evidence="8">May be involved in modulation of pathogen defense and leaf cell death.</text>
</comment>
<sequence length="480" mass="54043">MSGEAEEGVTLEHTPTWIVAAICTVIVAISLAMERLLHVVGNVLKRKQQKPLFEALLKVKEELMLLGFISLLLTVFQNAISKICVSSDVLTGMLPCKREDNKETGEGSNHTTSHFQNYFALTLSGGTRHLLAETSSTGYCAKKGKVPLLSVEALHQLHIFIFVLAIVHVTFCVLTVSFGGLKIREWKRWEDSIAKQNYDSEQVLKKKVTHVQQHAFIQEHFQGLGKNSILLGWVHSFFKQFYASVTKSDYVTLRLGFIMTHCRGNPKFNFHRYMIRALEDDFKQVVGIRQVIYEILLLAVGTKLEHVITQLAHDVAEKHVAIEGELVVQPSDDHFWFNRPRIVLFLIHFILFQNAFEIAFFFWIWVQFGFDSCIMGQVLYIVPRLVIGVFIQVLCSYSTLPLYAIVTQMGSSFKKAIFDEHVQVGLVGWAQKVKKKKGGKAATGSAAQENSEPNPSVAIQMGRVLRNASAPEEIHPSQGS</sequence>
<feature type="transmembrane region" description="Helical" evidence="9">
    <location>
        <begin position="385"/>
        <end position="406"/>
    </location>
</feature>
<evidence type="ECO:0000256" key="6">
    <source>
        <dbReference type="ARBA" id="ARBA00023136"/>
    </source>
</evidence>
<evidence type="ECO:0000313" key="11">
    <source>
        <dbReference type="Proteomes" id="UP000593576"/>
    </source>
</evidence>
<feature type="transmembrane region" description="Helical" evidence="9">
    <location>
        <begin position="342"/>
        <end position="365"/>
    </location>
</feature>
<evidence type="ECO:0000256" key="9">
    <source>
        <dbReference type="SAM" id="Phobius"/>
    </source>
</evidence>
<dbReference type="PANTHER" id="PTHR31942">
    <property type="entry name" value="MLO-LIKE PROTEIN 1"/>
    <property type="match status" value="1"/>
</dbReference>
<keyword evidence="3 8" id="KW-0812">Transmembrane</keyword>
<feature type="transmembrane region" description="Helical" evidence="9">
    <location>
        <begin position="62"/>
        <end position="80"/>
    </location>
</feature>
<gene>
    <name evidence="8" type="primary">MLO</name>
    <name evidence="10" type="ORF">Goshw_008454</name>
</gene>
<comment type="subcellular location">
    <subcellularLocation>
        <location evidence="1 8">Membrane</location>
        <topology evidence="1 8">Multi-pass membrane protein</topology>
    </subcellularLocation>
</comment>
<dbReference type="AlphaFoldDB" id="A0A7J9MS38"/>
<evidence type="ECO:0000256" key="7">
    <source>
        <dbReference type="ARBA" id="ARBA00023265"/>
    </source>
</evidence>
<keyword evidence="8" id="KW-0112">Calmodulin-binding</keyword>
<dbReference type="Proteomes" id="UP000593576">
    <property type="component" value="Unassembled WGS sequence"/>
</dbReference>
<keyword evidence="6 8" id="KW-0472">Membrane</keyword>
<dbReference type="GO" id="GO:0016020">
    <property type="term" value="C:membrane"/>
    <property type="evidence" value="ECO:0007669"/>
    <property type="project" value="UniProtKB-SubCell"/>
</dbReference>
<keyword evidence="11" id="KW-1185">Reference proteome</keyword>
<reference evidence="10 11" key="1">
    <citation type="journal article" date="2019" name="Genome Biol. Evol.">
        <title>Insights into the evolution of the New World diploid cottons (Gossypium, subgenus Houzingenia) based on genome sequencing.</title>
        <authorList>
            <person name="Grover C.E."/>
            <person name="Arick M.A. 2nd"/>
            <person name="Thrash A."/>
            <person name="Conover J.L."/>
            <person name="Sanders W.S."/>
            <person name="Peterson D.G."/>
            <person name="Frelichowski J.E."/>
            <person name="Scheffler J.A."/>
            <person name="Scheffler B.E."/>
            <person name="Wendel J.F."/>
        </authorList>
    </citation>
    <scope>NUCLEOTIDE SEQUENCE [LARGE SCALE GENOMIC DNA]</scope>
    <source>
        <strain evidence="10">1</strain>
        <tissue evidence="10">Leaf</tissue>
    </source>
</reference>
<accession>A0A7J9MS38</accession>
<dbReference type="EMBL" id="JABFAF010000013">
    <property type="protein sequence ID" value="MBA0873872.1"/>
    <property type="molecule type" value="Genomic_DNA"/>
</dbReference>
<proteinExistence type="inferred from homology"/>
<dbReference type="PANTHER" id="PTHR31942:SF52">
    <property type="entry name" value="MLO-LIKE PROTEIN 1"/>
    <property type="match status" value="1"/>
</dbReference>
<keyword evidence="4 8" id="KW-0611">Plant defense</keyword>
<comment type="similarity">
    <text evidence="2 8">Belongs to the MLO family.</text>
</comment>
<keyword evidence="7 8" id="KW-0568">Pathogenesis-related protein</keyword>
<protein>
    <recommendedName>
        <fullName evidence="8">MLO-like protein</fullName>
    </recommendedName>
</protein>
<evidence type="ECO:0000256" key="1">
    <source>
        <dbReference type="ARBA" id="ARBA00004141"/>
    </source>
</evidence>
<feature type="transmembrane region" description="Helical" evidence="9">
    <location>
        <begin position="157"/>
        <end position="181"/>
    </location>
</feature>
<evidence type="ECO:0000313" key="10">
    <source>
        <dbReference type="EMBL" id="MBA0873872.1"/>
    </source>
</evidence>
<dbReference type="GO" id="GO:0005516">
    <property type="term" value="F:calmodulin binding"/>
    <property type="evidence" value="ECO:0007669"/>
    <property type="project" value="UniProtKB-KW"/>
</dbReference>
<dbReference type="OrthoDB" id="1388414at2759"/>
<evidence type="ECO:0000256" key="5">
    <source>
        <dbReference type="ARBA" id="ARBA00022989"/>
    </source>
</evidence>
<comment type="caution">
    <text evidence="10">The sequence shown here is derived from an EMBL/GenBank/DDBJ whole genome shotgun (WGS) entry which is preliminary data.</text>
</comment>
<evidence type="ECO:0000256" key="3">
    <source>
        <dbReference type="ARBA" id="ARBA00022692"/>
    </source>
</evidence>
<evidence type="ECO:0000256" key="4">
    <source>
        <dbReference type="ARBA" id="ARBA00022821"/>
    </source>
</evidence>
<evidence type="ECO:0000256" key="8">
    <source>
        <dbReference type="RuleBase" id="RU280816"/>
    </source>
</evidence>
<dbReference type="InterPro" id="IPR004326">
    <property type="entry name" value="Mlo"/>
</dbReference>
<dbReference type="GO" id="GO:0006952">
    <property type="term" value="P:defense response"/>
    <property type="evidence" value="ECO:0007669"/>
    <property type="project" value="UniProtKB-KW"/>
</dbReference>
<organism evidence="10 11">
    <name type="scientific">Gossypium schwendimanii</name>
    <name type="common">Cotton</name>
    <dbReference type="NCBI Taxonomy" id="34291"/>
    <lineage>
        <taxon>Eukaryota</taxon>
        <taxon>Viridiplantae</taxon>
        <taxon>Streptophyta</taxon>
        <taxon>Embryophyta</taxon>
        <taxon>Tracheophyta</taxon>
        <taxon>Spermatophyta</taxon>
        <taxon>Magnoliopsida</taxon>
        <taxon>eudicotyledons</taxon>
        <taxon>Gunneridae</taxon>
        <taxon>Pentapetalae</taxon>
        <taxon>rosids</taxon>
        <taxon>malvids</taxon>
        <taxon>Malvales</taxon>
        <taxon>Malvaceae</taxon>
        <taxon>Malvoideae</taxon>
        <taxon>Gossypium</taxon>
    </lineage>
</organism>